<feature type="transmembrane region" description="Helical" evidence="1">
    <location>
        <begin position="44"/>
        <end position="67"/>
    </location>
</feature>
<gene>
    <name evidence="2" type="ORF">AACH11_04020</name>
</gene>
<dbReference type="Proteomes" id="UP001368500">
    <property type="component" value="Unassembled WGS sequence"/>
</dbReference>
<sequence>MFGYSEEQIAWFGLTFGVGAFMLYMVFIILQLARESRAGRLGTFILLLGLGFGLLGFAAKGLIKFFLSGIVE</sequence>
<protein>
    <submittedName>
        <fullName evidence="2">DUF2788 domain-containing protein</fullName>
    </submittedName>
</protein>
<comment type="caution">
    <text evidence="2">The sequence shown here is derived from an EMBL/GenBank/DDBJ whole genome shotgun (WGS) entry which is preliminary data.</text>
</comment>
<dbReference type="RefSeq" id="WP_341372910.1">
    <property type="nucleotide sequence ID" value="NZ_JBBUTF010000003.1"/>
</dbReference>
<organism evidence="2 3">
    <name type="scientific">Pseudaquabacterium rugosum</name>
    <dbReference type="NCBI Taxonomy" id="2984194"/>
    <lineage>
        <taxon>Bacteria</taxon>
        <taxon>Pseudomonadati</taxon>
        <taxon>Pseudomonadota</taxon>
        <taxon>Betaproteobacteria</taxon>
        <taxon>Burkholderiales</taxon>
        <taxon>Sphaerotilaceae</taxon>
        <taxon>Pseudaquabacterium</taxon>
    </lineage>
</organism>
<keyword evidence="1" id="KW-0472">Membrane</keyword>
<evidence type="ECO:0000256" key="1">
    <source>
        <dbReference type="SAM" id="Phobius"/>
    </source>
</evidence>
<reference evidence="2 3" key="1">
    <citation type="submission" date="2024-04" db="EMBL/GenBank/DDBJ databases">
        <title>Novel species of the genus Ideonella isolated from streams.</title>
        <authorList>
            <person name="Lu H."/>
        </authorList>
    </citation>
    <scope>NUCLEOTIDE SEQUENCE [LARGE SCALE GENOMIC DNA]</scope>
    <source>
        <strain evidence="2 3">BYS139W</strain>
    </source>
</reference>
<keyword evidence="1" id="KW-1133">Transmembrane helix</keyword>
<accession>A0ABU9B6E9</accession>
<keyword evidence="1" id="KW-0812">Transmembrane</keyword>
<evidence type="ECO:0000313" key="2">
    <source>
        <dbReference type="EMBL" id="MEK8025128.1"/>
    </source>
</evidence>
<name>A0ABU9B6E9_9BURK</name>
<dbReference type="EMBL" id="JBBUTF010000003">
    <property type="protein sequence ID" value="MEK8025128.1"/>
    <property type="molecule type" value="Genomic_DNA"/>
</dbReference>
<dbReference type="Pfam" id="PF10981">
    <property type="entry name" value="DUF2788"/>
    <property type="match status" value="1"/>
</dbReference>
<proteinExistence type="predicted"/>
<evidence type="ECO:0000313" key="3">
    <source>
        <dbReference type="Proteomes" id="UP001368500"/>
    </source>
</evidence>
<feature type="transmembrane region" description="Helical" evidence="1">
    <location>
        <begin position="12"/>
        <end position="32"/>
    </location>
</feature>
<dbReference type="InterPro" id="IPR021249">
    <property type="entry name" value="DUF2788"/>
</dbReference>
<keyword evidence="3" id="KW-1185">Reference proteome</keyword>